<dbReference type="Gene3D" id="1.20.120.450">
    <property type="entry name" value="dinb family like domain"/>
    <property type="match status" value="1"/>
</dbReference>
<dbReference type="SUPFAM" id="SSF109854">
    <property type="entry name" value="DinB/YfiT-like putative metalloenzymes"/>
    <property type="match status" value="1"/>
</dbReference>
<accession>A0ABS4GUA4</accession>
<dbReference type="EMBL" id="JAGGKT010000013">
    <property type="protein sequence ID" value="MBP1933844.1"/>
    <property type="molecule type" value="Genomic_DNA"/>
</dbReference>
<gene>
    <name evidence="2" type="ORF">J2Z37_003857</name>
</gene>
<reference evidence="2 3" key="1">
    <citation type="submission" date="2021-03" db="EMBL/GenBank/DDBJ databases">
        <title>Genomic Encyclopedia of Type Strains, Phase IV (KMG-IV): sequencing the most valuable type-strain genomes for metagenomic binning, comparative biology and taxonomic classification.</title>
        <authorList>
            <person name="Goeker M."/>
        </authorList>
    </citation>
    <scope>NUCLEOTIDE SEQUENCE [LARGE SCALE GENOMIC DNA]</scope>
    <source>
        <strain evidence="2 3">DSM 24738</strain>
    </source>
</reference>
<sequence length="174" mass="20230">MLQVPNQDEYQEYYEPYVKVIPEGDLIQILKSQLSEMKILIDNLTEEQALFRYAPEKWSIKEVLGHVTDTERIMSYRLLRIGRGDTTDLAGFDDQLYVRNANFNQQSLSNLLQYFEATRHSTIAVMSTLSNEAWLRRGTANQTEVSARALAYIIAGHERHHRQVIHDKYLAALR</sequence>
<dbReference type="Proteomes" id="UP001519343">
    <property type="component" value="Unassembled WGS sequence"/>
</dbReference>
<evidence type="ECO:0000313" key="2">
    <source>
        <dbReference type="EMBL" id="MBP1933844.1"/>
    </source>
</evidence>
<protein>
    <submittedName>
        <fullName evidence="2">Damage-inducible protein DinB</fullName>
    </submittedName>
</protein>
<evidence type="ECO:0000259" key="1">
    <source>
        <dbReference type="Pfam" id="PF12867"/>
    </source>
</evidence>
<name>A0ABS4GUA4_9BACL</name>
<dbReference type="RefSeq" id="WP_209811848.1">
    <property type="nucleotide sequence ID" value="NZ_JAGGKT010000013.1"/>
</dbReference>
<dbReference type="InterPro" id="IPR034660">
    <property type="entry name" value="DinB/YfiT-like"/>
</dbReference>
<dbReference type="InterPro" id="IPR024775">
    <property type="entry name" value="DinB-like"/>
</dbReference>
<organism evidence="2 3">
    <name type="scientific">Ammoniphilus resinae</name>
    <dbReference type="NCBI Taxonomy" id="861532"/>
    <lineage>
        <taxon>Bacteria</taxon>
        <taxon>Bacillati</taxon>
        <taxon>Bacillota</taxon>
        <taxon>Bacilli</taxon>
        <taxon>Bacillales</taxon>
        <taxon>Paenibacillaceae</taxon>
        <taxon>Aneurinibacillus group</taxon>
        <taxon>Ammoniphilus</taxon>
    </lineage>
</organism>
<dbReference type="Pfam" id="PF12867">
    <property type="entry name" value="DinB_2"/>
    <property type="match status" value="1"/>
</dbReference>
<keyword evidence="3" id="KW-1185">Reference proteome</keyword>
<proteinExistence type="predicted"/>
<comment type="caution">
    <text evidence="2">The sequence shown here is derived from an EMBL/GenBank/DDBJ whole genome shotgun (WGS) entry which is preliminary data.</text>
</comment>
<feature type="domain" description="DinB-like" evidence="1">
    <location>
        <begin position="35"/>
        <end position="165"/>
    </location>
</feature>
<evidence type="ECO:0000313" key="3">
    <source>
        <dbReference type="Proteomes" id="UP001519343"/>
    </source>
</evidence>